<reference evidence="1" key="1">
    <citation type="journal article" date="2014" name="Int. J. Syst. Evol. Microbiol.">
        <title>Complete genome sequence of Corynebacterium casei LMG S-19264T (=DSM 44701T), isolated from a smear-ripened cheese.</title>
        <authorList>
            <consortium name="US DOE Joint Genome Institute (JGI-PGF)"/>
            <person name="Walter F."/>
            <person name="Albersmeier A."/>
            <person name="Kalinowski J."/>
            <person name="Ruckert C."/>
        </authorList>
    </citation>
    <scope>NUCLEOTIDE SEQUENCE</scope>
    <source>
        <strain evidence="1">CGMCC 1.16134</strain>
    </source>
</reference>
<comment type="caution">
    <text evidence="1">The sequence shown here is derived from an EMBL/GenBank/DDBJ whole genome shotgun (WGS) entry which is preliminary data.</text>
</comment>
<dbReference type="EMBL" id="BMKR01000006">
    <property type="protein sequence ID" value="GGF72286.1"/>
    <property type="molecule type" value="Genomic_DNA"/>
</dbReference>
<dbReference type="AlphaFoldDB" id="A0A917C5Y6"/>
<dbReference type="RefSeq" id="WP_189024347.1">
    <property type="nucleotide sequence ID" value="NZ_BMKR01000006.1"/>
</dbReference>
<sequence length="58" mass="6715">MKSLVNDKPLTKSMVGNRIWALQKTDEAAFQRELVTYFALACPGYSIVRVEYPYIFLQ</sequence>
<evidence type="ECO:0000313" key="1">
    <source>
        <dbReference type="EMBL" id="GGF72286.1"/>
    </source>
</evidence>
<reference evidence="1" key="2">
    <citation type="submission" date="2020-09" db="EMBL/GenBank/DDBJ databases">
        <authorList>
            <person name="Sun Q."/>
            <person name="Zhou Y."/>
        </authorList>
    </citation>
    <scope>NUCLEOTIDE SEQUENCE</scope>
    <source>
        <strain evidence="1">CGMCC 1.16134</strain>
    </source>
</reference>
<dbReference type="Proteomes" id="UP000637643">
    <property type="component" value="Unassembled WGS sequence"/>
</dbReference>
<proteinExistence type="predicted"/>
<protein>
    <submittedName>
        <fullName evidence="1">Uncharacterized protein</fullName>
    </submittedName>
</protein>
<accession>A0A917C5Y6</accession>
<evidence type="ECO:0000313" key="2">
    <source>
        <dbReference type="Proteomes" id="UP000637643"/>
    </source>
</evidence>
<keyword evidence="2" id="KW-1185">Reference proteome</keyword>
<organism evidence="1 2">
    <name type="scientific">Paenibacillus albidus</name>
    <dbReference type="NCBI Taxonomy" id="2041023"/>
    <lineage>
        <taxon>Bacteria</taxon>
        <taxon>Bacillati</taxon>
        <taxon>Bacillota</taxon>
        <taxon>Bacilli</taxon>
        <taxon>Bacillales</taxon>
        <taxon>Paenibacillaceae</taxon>
        <taxon>Paenibacillus</taxon>
    </lineage>
</organism>
<name>A0A917C5Y6_9BACL</name>
<gene>
    <name evidence="1" type="ORF">GCM10010912_16750</name>
</gene>